<dbReference type="AlphaFoldDB" id="A0A1W1VW08"/>
<dbReference type="PANTHER" id="PTHR43278">
    <property type="entry name" value="NAD(P)H-DEPENDENT FMN-CONTAINING OXIDOREDUCTASE YWQN-RELATED"/>
    <property type="match status" value="1"/>
</dbReference>
<gene>
    <name evidence="4" type="ORF">SAMN00808754_1872</name>
</gene>
<dbReference type="EMBL" id="LT838272">
    <property type="protein sequence ID" value="SMB97518.1"/>
    <property type="molecule type" value="Genomic_DNA"/>
</dbReference>
<proteinExistence type="predicted"/>
<dbReference type="Pfam" id="PF03358">
    <property type="entry name" value="FMN_red"/>
    <property type="match status" value="1"/>
</dbReference>
<keyword evidence="5" id="KW-1185">Reference proteome</keyword>
<evidence type="ECO:0000256" key="2">
    <source>
        <dbReference type="ARBA" id="ARBA00022643"/>
    </source>
</evidence>
<dbReference type="InterPro" id="IPR029039">
    <property type="entry name" value="Flavoprotein-like_sf"/>
</dbReference>
<dbReference type="InterPro" id="IPR051796">
    <property type="entry name" value="ISF_SsuE-like"/>
</dbReference>
<keyword evidence="2" id="KW-0288">FMN</keyword>
<evidence type="ECO:0000313" key="4">
    <source>
        <dbReference type="EMBL" id="SMB97518.1"/>
    </source>
</evidence>
<feature type="domain" description="NADPH-dependent FMN reductase-like" evidence="3">
    <location>
        <begin position="1"/>
        <end position="150"/>
    </location>
</feature>
<evidence type="ECO:0000313" key="5">
    <source>
        <dbReference type="Proteomes" id="UP000192569"/>
    </source>
</evidence>
<evidence type="ECO:0000259" key="3">
    <source>
        <dbReference type="Pfam" id="PF03358"/>
    </source>
</evidence>
<dbReference type="RefSeq" id="WP_084665463.1">
    <property type="nucleotide sequence ID" value="NZ_LT838272.1"/>
</dbReference>
<evidence type="ECO:0000256" key="1">
    <source>
        <dbReference type="ARBA" id="ARBA00022630"/>
    </source>
</evidence>
<reference evidence="4 5" key="1">
    <citation type="submission" date="2017-04" db="EMBL/GenBank/DDBJ databases">
        <authorList>
            <person name="Afonso C.L."/>
            <person name="Miller P.J."/>
            <person name="Scott M.A."/>
            <person name="Spackman E."/>
            <person name="Goraichik I."/>
            <person name="Dimitrov K.M."/>
            <person name="Suarez D.L."/>
            <person name="Swayne D.E."/>
        </authorList>
    </citation>
    <scope>NUCLEOTIDE SEQUENCE [LARGE SCALE GENOMIC DNA]</scope>
    <source>
        <strain evidence="4 5">ToBE</strain>
    </source>
</reference>
<sequence length="212" mass="23950">MKILAINGSHRRGRNTAKMLETVLEEARSLGAETELLELSDYNIKPCRACNHCLRVIECSIQDDDIKLITDKMLAADAIVLGSPVYISNVTGLMKNFMDRTRWLHMCRNTLHGKVGAAVTHAGLRNGGQELTQIIMERYLASHGMIVVDSRDQEGRIYNHGPMGTLFERLEDGRVIWKKDVEEDSLALHECRTLGRNIVRQLQLLKAARQEV</sequence>
<dbReference type="GO" id="GO:0016491">
    <property type="term" value="F:oxidoreductase activity"/>
    <property type="evidence" value="ECO:0007669"/>
    <property type="project" value="InterPro"/>
</dbReference>
<protein>
    <submittedName>
        <fullName evidence="4">Multimeric flavodoxin WrbA</fullName>
    </submittedName>
</protein>
<dbReference type="Gene3D" id="3.40.50.360">
    <property type="match status" value="1"/>
</dbReference>
<name>A0A1W1VW08_9FIRM</name>
<keyword evidence="1" id="KW-0285">Flavoprotein</keyword>
<accession>A0A1W1VW08</accession>
<dbReference type="Proteomes" id="UP000192569">
    <property type="component" value="Chromosome I"/>
</dbReference>
<dbReference type="SUPFAM" id="SSF52218">
    <property type="entry name" value="Flavoproteins"/>
    <property type="match status" value="1"/>
</dbReference>
<dbReference type="InterPro" id="IPR005025">
    <property type="entry name" value="FMN_Rdtase-like_dom"/>
</dbReference>
<organism evidence="4 5">
    <name type="scientific">Thermanaeromonas toyohensis ToBE</name>
    <dbReference type="NCBI Taxonomy" id="698762"/>
    <lineage>
        <taxon>Bacteria</taxon>
        <taxon>Bacillati</taxon>
        <taxon>Bacillota</taxon>
        <taxon>Clostridia</taxon>
        <taxon>Neomoorellales</taxon>
        <taxon>Neomoorellaceae</taxon>
        <taxon>Thermanaeromonas</taxon>
    </lineage>
</organism>
<dbReference type="STRING" id="698762.SAMN00808754_1872"/>
<dbReference type="OrthoDB" id="6398207at2"/>
<dbReference type="PANTHER" id="PTHR43278:SF1">
    <property type="entry name" value="IRON-SULFUR FLAVOPROTEIN MJ1083"/>
    <property type="match status" value="1"/>
</dbReference>